<reference evidence="1" key="1">
    <citation type="submission" date="2019-04" db="EMBL/GenBank/DDBJ databases">
        <title>Genome assembly of Zosterops borbonicus 15179.</title>
        <authorList>
            <person name="Leroy T."/>
            <person name="Anselmetti Y."/>
            <person name="Tilak M.-K."/>
            <person name="Nabholz B."/>
        </authorList>
    </citation>
    <scope>NUCLEOTIDE SEQUENCE</scope>
    <source>
        <strain evidence="1">HGM_15179</strain>
        <tissue evidence="1">Muscle</tissue>
    </source>
</reference>
<feature type="non-terminal residue" evidence="1">
    <location>
        <position position="173"/>
    </location>
</feature>
<gene>
    <name evidence="1" type="ORF">HGM15179_003690</name>
</gene>
<dbReference type="Proteomes" id="UP000796761">
    <property type="component" value="Unassembled WGS sequence"/>
</dbReference>
<accession>A0A8K1GT87</accession>
<dbReference type="AlphaFoldDB" id="A0A8K1GT87"/>
<keyword evidence="2" id="KW-1185">Reference proteome</keyword>
<protein>
    <submittedName>
        <fullName evidence="1">Uncharacterized protein</fullName>
    </submittedName>
</protein>
<organism evidence="1 2">
    <name type="scientific">Zosterops borbonicus</name>
    <dbReference type="NCBI Taxonomy" id="364589"/>
    <lineage>
        <taxon>Eukaryota</taxon>
        <taxon>Metazoa</taxon>
        <taxon>Chordata</taxon>
        <taxon>Craniata</taxon>
        <taxon>Vertebrata</taxon>
        <taxon>Euteleostomi</taxon>
        <taxon>Archelosauria</taxon>
        <taxon>Archosauria</taxon>
        <taxon>Dinosauria</taxon>
        <taxon>Saurischia</taxon>
        <taxon>Theropoda</taxon>
        <taxon>Coelurosauria</taxon>
        <taxon>Aves</taxon>
        <taxon>Neognathae</taxon>
        <taxon>Neoaves</taxon>
        <taxon>Telluraves</taxon>
        <taxon>Australaves</taxon>
        <taxon>Passeriformes</taxon>
        <taxon>Sylvioidea</taxon>
        <taxon>Zosteropidae</taxon>
        <taxon>Zosterops</taxon>
    </lineage>
</organism>
<evidence type="ECO:0000313" key="1">
    <source>
        <dbReference type="EMBL" id="TRZ23396.1"/>
    </source>
</evidence>
<evidence type="ECO:0000313" key="2">
    <source>
        <dbReference type="Proteomes" id="UP000796761"/>
    </source>
</evidence>
<proteinExistence type="predicted"/>
<sequence length="173" mass="19283">GGEENGKTQSIPSLELTSIYIFLAPLFNWTRKEEDLGDLTVAFQYVKGAYNKDGEKLFTRSWRDRKRGWIQTGRGKDYMSQDAMSDHEPSRILGLDQRLILAPAVAGCDGVTGSIMGRSAVEFGVGFGIVSFGYKLDLDLMARTKISAPYETTYNTEDLADTSTISCLKQREF</sequence>
<comment type="caution">
    <text evidence="1">The sequence shown here is derived from an EMBL/GenBank/DDBJ whole genome shotgun (WGS) entry which is preliminary data.</text>
</comment>
<dbReference type="EMBL" id="SWJQ01000073">
    <property type="protein sequence ID" value="TRZ23396.1"/>
    <property type="molecule type" value="Genomic_DNA"/>
</dbReference>
<name>A0A8K1GT87_9PASS</name>